<name>A0A8J4BLP3_9CHLO</name>
<organism evidence="1 2">
    <name type="scientific">Volvox africanus</name>
    <dbReference type="NCBI Taxonomy" id="51714"/>
    <lineage>
        <taxon>Eukaryota</taxon>
        <taxon>Viridiplantae</taxon>
        <taxon>Chlorophyta</taxon>
        <taxon>core chlorophytes</taxon>
        <taxon>Chlorophyceae</taxon>
        <taxon>CS clade</taxon>
        <taxon>Chlamydomonadales</taxon>
        <taxon>Volvocaceae</taxon>
        <taxon>Volvox</taxon>
    </lineage>
</organism>
<dbReference type="EMBL" id="BNCO01000055">
    <property type="protein sequence ID" value="GIL63179.1"/>
    <property type="molecule type" value="Genomic_DNA"/>
</dbReference>
<proteinExistence type="predicted"/>
<reference evidence="1" key="1">
    <citation type="journal article" date="2021" name="Proc. Natl. Acad. Sci. U.S.A.">
        <title>Three genomes in the algal genus Volvox reveal the fate of a haploid sex-determining region after a transition to homothallism.</title>
        <authorList>
            <person name="Yamamoto K."/>
            <person name="Hamaji T."/>
            <person name="Kawai-Toyooka H."/>
            <person name="Matsuzaki R."/>
            <person name="Takahashi F."/>
            <person name="Nishimura Y."/>
            <person name="Kawachi M."/>
            <person name="Noguchi H."/>
            <person name="Minakuchi Y."/>
            <person name="Umen J.G."/>
            <person name="Toyoda A."/>
            <person name="Nozaki H."/>
        </authorList>
    </citation>
    <scope>NUCLEOTIDE SEQUENCE</scope>
    <source>
        <strain evidence="1">NIES-3780</strain>
    </source>
</reference>
<dbReference type="Proteomes" id="UP000747399">
    <property type="component" value="Unassembled WGS sequence"/>
</dbReference>
<keyword evidence="2" id="KW-1185">Reference proteome</keyword>
<comment type="caution">
    <text evidence="1">The sequence shown here is derived from an EMBL/GenBank/DDBJ whole genome shotgun (WGS) entry which is preliminary data.</text>
</comment>
<gene>
    <name evidence="1" type="ORF">Vafri_17212</name>
</gene>
<evidence type="ECO:0000313" key="2">
    <source>
        <dbReference type="Proteomes" id="UP000747399"/>
    </source>
</evidence>
<evidence type="ECO:0000313" key="1">
    <source>
        <dbReference type="EMBL" id="GIL63179.1"/>
    </source>
</evidence>
<protein>
    <submittedName>
        <fullName evidence="1">Uncharacterized protein</fullName>
    </submittedName>
</protein>
<sequence length="102" mass="10814">MILEDTLAAAAVLFTVTSLVGFELGGVGIGHTVQEGRSCWNQLLLMTRCQGAAAAAANDDDDDDDVPSSAMQVVEERPSAYKLLISPTCGRTLCMHVPYPCI</sequence>
<dbReference type="AlphaFoldDB" id="A0A8J4BLP3"/>
<accession>A0A8J4BLP3</accession>